<proteinExistence type="predicted"/>
<dbReference type="Pfam" id="PF13242">
    <property type="entry name" value="Hydrolase_like"/>
    <property type="match status" value="1"/>
</dbReference>
<gene>
    <name evidence="1" type="ORF">S12H4_08163</name>
</gene>
<dbReference type="SUPFAM" id="SSF49764">
    <property type="entry name" value="HSP20-like chaperones"/>
    <property type="match status" value="1"/>
</dbReference>
<dbReference type="GO" id="GO:0016791">
    <property type="term" value="F:phosphatase activity"/>
    <property type="evidence" value="ECO:0007669"/>
    <property type="project" value="TreeGrafter"/>
</dbReference>
<dbReference type="Gene3D" id="2.60.40.790">
    <property type="match status" value="1"/>
</dbReference>
<dbReference type="InterPro" id="IPR008978">
    <property type="entry name" value="HSP20-like_chaperone"/>
</dbReference>
<protein>
    <submittedName>
        <fullName evidence="1">Uncharacterized protein</fullName>
    </submittedName>
</protein>
<organism evidence="1">
    <name type="scientific">marine sediment metagenome</name>
    <dbReference type="NCBI Taxonomy" id="412755"/>
    <lineage>
        <taxon>unclassified sequences</taxon>
        <taxon>metagenomes</taxon>
        <taxon>ecological metagenomes</taxon>
    </lineage>
</organism>
<dbReference type="NCBIfam" id="TIGR01549">
    <property type="entry name" value="HAD-SF-IA-v1"/>
    <property type="match status" value="1"/>
</dbReference>
<dbReference type="SUPFAM" id="SSF56784">
    <property type="entry name" value="HAD-like"/>
    <property type="match status" value="1"/>
</dbReference>
<sequence length="232" mass="26268">MCDDRNFGPRMMHGCIPINPRDIAKMKRMAHHFMRDFMGGYIHHNIEDLGNVYLITVPLPGRTKEDVKVSLINKHLNVTASKPKVPEREKSKEKSEKQGFPFAFRGFTFTDVNMAFKYVIKHKAKLLGTQGNKYYLDRNGEPVIDTGSFVWMIANAANVTPKIFGKPSKEYFVQALKRLDLLAKNTVVIGDDIESDIEGALNANIRGILVKTGKGQFYQPSKARIKPDLVIE</sequence>
<dbReference type="GO" id="GO:0005737">
    <property type="term" value="C:cytoplasm"/>
    <property type="evidence" value="ECO:0007669"/>
    <property type="project" value="TreeGrafter"/>
</dbReference>
<dbReference type="InterPro" id="IPR006439">
    <property type="entry name" value="HAD-SF_hydro_IA"/>
</dbReference>
<dbReference type="PANTHER" id="PTHR19288:SF46">
    <property type="entry name" value="HALOACID DEHALOGENASE-LIKE HYDROLASE DOMAIN-CONTAINING PROTEIN 2"/>
    <property type="match status" value="1"/>
</dbReference>
<dbReference type="EMBL" id="BARW01003118">
    <property type="protein sequence ID" value="GAI63577.1"/>
    <property type="molecule type" value="Genomic_DNA"/>
</dbReference>
<evidence type="ECO:0000313" key="1">
    <source>
        <dbReference type="EMBL" id="GAI63577.1"/>
    </source>
</evidence>
<name>X1Q504_9ZZZZ</name>
<dbReference type="Gene3D" id="3.40.50.1000">
    <property type="entry name" value="HAD superfamily/HAD-like"/>
    <property type="match status" value="1"/>
</dbReference>
<feature type="non-terminal residue" evidence="1">
    <location>
        <position position="232"/>
    </location>
</feature>
<dbReference type="InterPro" id="IPR036412">
    <property type="entry name" value="HAD-like_sf"/>
</dbReference>
<accession>X1Q504</accession>
<dbReference type="InterPro" id="IPR023214">
    <property type="entry name" value="HAD_sf"/>
</dbReference>
<comment type="caution">
    <text evidence="1">The sequence shown here is derived from an EMBL/GenBank/DDBJ whole genome shotgun (WGS) entry which is preliminary data.</text>
</comment>
<dbReference type="AlphaFoldDB" id="X1Q504"/>
<reference evidence="1" key="1">
    <citation type="journal article" date="2014" name="Front. Microbiol.">
        <title>High frequency of phylogenetically diverse reductive dehalogenase-homologous genes in deep subseafloor sedimentary metagenomes.</title>
        <authorList>
            <person name="Kawai M."/>
            <person name="Futagami T."/>
            <person name="Toyoda A."/>
            <person name="Takaki Y."/>
            <person name="Nishi S."/>
            <person name="Hori S."/>
            <person name="Arai W."/>
            <person name="Tsubouchi T."/>
            <person name="Morono Y."/>
            <person name="Uchiyama I."/>
            <person name="Ito T."/>
            <person name="Fujiyama A."/>
            <person name="Inagaki F."/>
            <person name="Takami H."/>
        </authorList>
    </citation>
    <scope>NUCLEOTIDE SEQUENCE</scope>
    <source>
        <strain evidence="1">Expedition CK06-06</strain>
    </source>
</reference>
<dbReference type="CDD" id="cd00298">
    <property type="entry name" value="ACD_sHsps_p23-like"/>
    <property type="match status" value="1"/>
</dbReference>
<dbReference type="PANTHER" id="PTHR19288">
    <property type="entry name" value="4-NITROPHENYLPHOSPHATASE-RELATED"/>
    <property type="match status" value="1"/>
</dbReference>